<protein>
    <submittedName>
        <fullName evidence="2">Uncharacterized protein</fullName>
    </submittedName>
</protein>
<keyword evidence="1" id="KW-0812">Transmembrane</keyword>
<feature type="transmembrane region" description="Helical" evidence="1">
    <location>
        <begin position="30"/>
        <end position="51"/>
    </location>
</feature>
<organism evidence="2">
    <name type="scientific">marine sediment metagenome</name>
    <dbReference type="NCBI Taxonomy" id="412755"/>
    <lineage>
        <taxon>unclassified sequences</taxon>
        <taxon>metagenomes</taxon>
        <taxon>ecological metagenomes</taxon>
    </lineage>
</organism>
<proteinExistence type="predicted"/>
<reference evidence="2" key="1">
    <citation type="journal article" date="2015" name="Nature">
        <title>Complex archaea that bridge the gap between prokaryotes and eukaryotes.</title>
        <authorList>
            <person name="Spang A."/>
            <person name="Saw J.H."/>
            <person name="Jorgensen S.L."/>
            <person name="Zaremba-Niedzwiedzka K."/>
            <person name="Martijn J."/>
            <person name="Lind A.E."/>
            <person name="van Eijk R."/>
            <person name="Schleper C."/>
            <person name="Guy L."/>
            <person name="Ettema T.J."/>
        </authorList>
    </citation>
    <scope>NUCLEOTIDE SEQUENCE</scope>
</reference>
<evidence type="ECO:0000313" key="2">
    <source>
        <dbReference type="EMBL" id="KKN67779.1"/>
    </source>
</evidence>
<dbReference type="EMBL" id="LAZR01000466">
    <property type="protein sequence ID" value="KKN67779.1"/>
    <property type="molecule type" value="Genomic_DNA"/>
</dbReference>
<gene>
    <name evidence="2" type="ORF">LCGC14_0458120</name>
</gene>
<accession>A0A0F9SLA3</accession>
<keyword evidence="1" id="KW-1133">Transmembrane helix</keyword>
<dbReference type="AlphaFoldDB" id="A0A0F9SLA3"/>
<keyword evidence="1" id="KW-0472">Membrane</keyword>
<evidence type="ECO:0000256" key="1">
    <source>
        <dbReference type="SAM" id="Phobius"/>
    </source>
</evidence>
<comment type="caution">
    <text evidence="2">The sequence shown here is derived from an EMBL/GenBank/DDBJ whole genome shotgun (WGS) entry which is preliminary data.</text>
</comment>
<sequence>MSIEQDIKDLRDAVDLLKTNDLHTLSREVWQIKGGMAVLILLNLGILLKAFI</sequence>
<name>A0A0F9SLA3_9ZZZZ</name>